<comment type="function">
    <text evidence="1 7">Is required not only for elongation of protein synthesis but also for the initiation of all mRNA translation through initiator tRNA(fMet) aminoacylation.</text>
</comment>
<dbReference type="InterPro" id="IPR014729">
    <property type="entry name" value="Rossmann-like_a/b/a_fold"/>
</dbReference>
<gene>
    <name evidence="7 10" type="primary">metG</name>
    <name evidence="10" type="ORF">ACFQPS_02515</name>
</gene>
<dbReference type="SUPFAM" id="SSF47323">
    <property type="entry name" value="Anticodon-binding domain of a subclass of class I aminoacyl-tRNA synthetases"/>
    <property type="match status" value="1"/>
</dbReference>
<accession>A0ABW2KPY7</accession>
<keyword evidence="6 7" id="KW-0030">Aminoacyl-tRNA synthetase</keyword>
<dbReference type="PANTHER" id="PTHR43326:SF1">
    <property type="entry name" value="METHIONINE--TRNA LIGASE, MITOCHONDRIAL"/>
    <property type="match status" value="1"/>
</dbReference>
<dbReference type="GO" id="GO:0004825">
    <property type="term" value="F:methionine-tRNA ligase activity"/>
    <property type="evidence" value="ECO:0007669"/>
    <property type="project" value="UniProtKB-EC"/>
</dbReference>
<dbReference type="SUPFAM" id="SSF52374">
    <property type="entry name" value="Nucleotidylyl transferase"/>
    <property type="match status" value="1"/>
</dbReference>
<dbReference type="Gene3D" id="1.10.730.10">
    <property type="entry name" value="Isoleucyl-tRNA Synthetase, Domain 1"/>
    <property type="match status" value="1"/>
</dbReference>
<keyword evidence="5 7" id="KW-0648">Protein biosynthesis</keyword>
<evidence type="ECO:0000256" key="5">
    <source>
        <dbReference type="ARBA" id="ARBA00022917"/>
    </source>
</evidence>
<dbReference type="CDD" id="cd00814">
    <property type="entry name" value="MetRS_core"/>
    <property type="match status" value="1"/>
</dbReference>
<dbReference type="Gene3D" id="2.170.220.10">
    <property type="match status" value="1"/>
</dbReference>
<comment type="similarity">
    <text evidence="7">Belongs to the class-I aminoacyl-tRNA synthetase family. MetG type 2B subfamily.</text>
</comment>
<comment type="caution">
    <text evidence="10">The sequence shown here is derived from an EMBL/GenBank/DDBJ whole genome shotgun (WGS) entry which is preliminary data.</text>
</comment>
<keyword evidence="11" id="KW-1185">Reference proteome</keyword>
<reference evidence="11" key="1">
    <citation type="journal article" date="2019" name="Int. J. Syst. Evol. Microbiol.">
        <title>The Global Catalogue of Microorganisms (GCM) 10K type strain sequencing project: providing services to taxonomists for standard genome sequencing and annotation.</title>
        <authorList>
            <consortium name="The Broad Institute Genomics Platform"/>
            <consortium name="The Broad Institute Genome Sequencing Center for Infectious Disease"/>
            <person name="Wu L."/>
            <person name="Ma J."/>
        </authorList>
    </citation>
    <scope>NUCLEOTIDE SEQUENCE [LARGE SCALE GENOMIC DNA]</scope>
    <source>
        <strain evidence="11">CGMCC 1.16275</strain>
    </source>
</reference>
<evidence type="ECO:0000256" key="3">
    <source>
        <dbReference type="ARBA" id="ARBA00022741"/>
    </source>
</evidence>
<evidence type="ECO:0000259" key="9">
    <source>
        <dbReference type="Pfam" id="PF19303"/>
    </source>
</evidence>
<evidence type="ECO:0000259" key="8">
    <source>
        <dbReference type="Pfam" id="PF09334"/>
    </source>
</evidence>
<comment type="subcellular location">
    <subcellularLocation>
        <location evidence="7">Cytoplasm</location>
    </subcellularLocation>
</comment>
<organism evidence="10 11">
    <name type="scientific">Rhodocista pekingensis</name>
    <dbReference type="NCBI Taxonomy" id="201185"/>
    <lineage>
        <taxon>Bacteria</taxon>
        <taxon>Pseudomonadati</taxon>
        <taxon>Pseudomonadota</taxon>
        <taxon>Alphaproteobacteria</taxon>
        <taxon>Rhodospirillales</taxon>
        <taxon>Azospirillaceae</taxon>
        <taxon>Rhodocista</taxon>
    </lineage>
</organism>
<dbReference type="CDD" id="cd07957">
    <property type="entry name" value="Anticodon_Ia_Met"/>
    <property type="match status" value="1"/>
</dbReference>
<dbReference type="NCBIfam" id="NF008900">
    <property type="entry name" value="PRK12267.1"/>
    <property type="match status" value="1"/>
</dbReference>
<dbReference type="Pfam" id="PF09334">
    <property type="entry name" value="tRNA-synt_1g"/>
    <property type="match status" value="1"/>
</dbReference>
<keyword evidence="4 7" id="KW-0067">ATP-binding</keyword>
<evidence type="ECO:0000256" key="6">
    <source>
        <dbReference type="ARBA" id="ARBA00023146"/>
    </source>
</evidence>
<dbReference type="InterPro" id="IPR014758">
    <property type="entry name" value="Met-tRNA_synth"/>
</dbReference>
<comment type="subunit">
    <text evidence="7">Monomer.</text>
</comment>
<dbReference type="PRINTS" id="PR01041">
    <property type="entry name" value="TRNASYNTHMET"/>
</dbReference>
<dbReference type="Proteomes" id="UP001596456">
    <property type="component" value="Unassembled WGS sequence"/>
</dbReference>
<dbReference type="InterPro" id="IPR041872">
    <property type="entry name" value="Anticodon_Met"/>
</dbReference>
<keyword evidence="7" id="KW-0963">Cytoplasm</keyword>
<dbReference type="Pfam" id="PF19303">
    <property type="entry name" value="Anticodon_3"/>
    <property type="match status" value="1"/>
</dbReference>
<name>A0ABW2KPY7_9PROT</name>
<feature type="domain" description="Methionyl-tRNA synthetase anticodon-binding" evidence="9">
    <location>
        <begin position="378"/>
        <end position="506"/>
    </location>
</feature>
<sequence length="520" mass="58810">MTGRSPYYLTTPIYYVNDAPHIGHAYTTVACDVMARFKRLDGFDVKFLTGTDEHGQKVQKSAELAGITPKQMADRNSENFRELARLLNVSNDDFIRTTEPRHVTAVQALWQRLQESGDVYLGSYSGWYSVRDEAYFGEDELVERDGKRFAPTGAPVEWVEEPSYFFRLSAWQERLLELYESRPDFILPAGKRSEVVSFVRGGLRDLSISRTTFDWGIPVPGDEKHVMYVWLDALTNYITAIGYPETGEGTPYGRYWPADLHMVGKDILRFHAVYWPAFLMAAGLEPPRRVFAHGWWTVEGEKMSKSLGNVVKPEELIGTYGLDQTRYFLMREIPFGNDGDFSRRAMVQRINGELANDYGNLVQRVLSMVQRYCDGRLPEPAAFGEADNRLLDAARALLPAVRAELDQQAFHKALDVLWQVVGDANRYVDEQAPWSLRKTDTVRLGTVLYTLAETIRRVALLTQPFMPEISARILDQLVVPAEARSFADFDTVLAAGVQLPPPQPAFPRYVEPDAAGKGAV</sequence>
<dbReference type="InterPro" id="IPR015413">
    <property type="entry name" value="Methionyl/Leucyl_tRNA_Synth"/>
</dbReference>
<comment type="caution">
    <text evidence="7">Lacks conserved residue(s) required for the propagation of feature annotation.</text>
</comment>
<evidence type="ECO:0000256" key="1">
    <source>
        <dbReference type="ARBA" id="ARBA00003314"/>
    </source>
</evidence>
<feature type="domain" description="Methionyl/Leucyl tRNA synthetase" evidence="8">
    <location>
        <begin position="7"/>
        <end position="366"/>
    </location>
</feature>
<evidence type="ECO:0000313" key="10">
    <source>
        <dbReference type="EMBL" id="MFC7332022.1"/>
    </source>
</evidence>
<dbReference type="NCBIfam" id="TIGR00398">
    <property type="entry name" value="metG"/>
    <property type="match status" value="1"/>
</dbReference>
<dbReference type="EMBL" id="JBHTCM010000004">
    <property type="protein sequence ID" value="MFC7332022.1"/>
    <property type="molecule type" value="Genomic_DNA"/>
</dbReference>
<dbReference type="HAMAP" id="MF_01228">
    <property type="entry name" value="Met_tRNA_synth_type2"/>
    <property type="match status" value="1"/>
</dbReference>
<dbReference type="InterPro" id="IPR033911">
    <property type="entry name" value="MetRS_core"/>
</dbReference>
<dbReference type="PANTHER" id="PTHR43326">
    <property type="entry name" value="METHIONYL-TRNA SYNTHETASE"/>
    <property type="match status" value="1"/>
</dbReference>
<dbReference type="InterPro" id="IPR009080">
    <property type="entry name" value="tRNAsynth_Ia_anticodon-bd"/>
</dbReference>
<dbReference type="InterPro" id="IPR023457">
    <property type="entry name" value="Met-tRNA_synth_2"/>
</dbReference>
<evidence type="ECO:0000256" key="7">
    <source>
        <dbReference type="HAMAP-Rule" id="MF_01228"/>
    </source>
</evidence>
<evidence type="ECO:0000313" key="11">
    <source>
        <dbReference type="Proteomes" id="UP001596456"/>
    </source>
</evidence>
<dbReference type="EC" id="6.1.1.10" evidence="7"/>
<dbReference type="Gene3D" id="3.40.50.620">
    <property type="entry name" value="HUPs"/>
    <property type="match status" value="1"/>
</dbReference>
<dbReference type="RefSeq" id="WP_377356165.1">
    <property type="nucleotide sequence ID" value="NZ_JBHTCM010000004.1"/>
</dbReference>
<protein>
    <recommendedName>
        <fullName evidence="7">Methionine--tRNA ligase</fullName>
        <ecNumber evidence="7">6.1.1.10</ecNumber>
    </recommendedName>
    <alternativeName>
        <fullName evidence="7">Methionyl-tRNA synthetase</fullName>
        <shortName evidence="7">MetRS</shortName>
    </alternativeName>
</protein>
<feature type="short sequence motif" description="'HIGH' region" evidence="7">
    <location>
        <begin position="14"/>
        <end position="24"/>
    </location>
</feature>
<evidence type="ECO:0000256" key="4">
    <source>
        <dbReference type="ARBA" id="ARBA00022840"/>
    </source>
</evidence>
<keyword evidence="3 7" id="KW-0547">Nucleotide-binding</keyword>
<keyword evidence="2 7" id="KW-0436">Ligase</keyword>
<comment type="catalytic activity">
    <reaction evidence="7">
        <text>tRNA(Met) + L-methionine + ATP = L-methionyl-tRNA(Met) + AMP + diphosphate</text>
        <dbReference type="Rhea" id="RHEA:13481"/>
        <dbReference type="Rhea" id="RHEA-COMP:9667"/>
        <dbReference type="Rhea" id="RHEA-COMP:9698"/>
        <dbReference type="ChEBI" id="CHEBI:30616"/>
        <dbReference type="ChEBI" id="CHEBI:33019"/>
        <dbReference type="ChEBI" id="CHEBI:57844"/>
        <dbReference type="ChEBI" id="CHEBI:78442"/>
        <dbReference type="ChEBI" id="CHEBI:78530"/>
        <dbReference type="ChEBI" id="CHEBI:456215"/>
        <dbReference type="EC" id="6.1.1.10"/>
    </reaction>
</comment>
<proteinExistence type="inferred from homology"/>
<feature type="short sequence motif" description="'KMSKS' region" evidence="7">
    <location>
        <begin position="302"/>
        <end position="306"/>
    </location>
</feature>
<evidence type="ECO:0000256" key="2">
    <source>
        <dbReference type="ARBA" id="ARBA00022598"/>
    </source>
</evidence>
<dbReference type="PROSITE" id="PS51257">
    <property type="entry name" value="PROKAR_LIPOPROTEIN"/>
    <property type="match status" value="1"/>
</dbReference>